<gene>
    <name evidence="1" type="ORF">SAMN05421508_101525</name>
</gene>
<dbReference type="EMBL" id="OCNJ01000001">
    <property type="protein sequence ID" value="SOD90359.1"/>
    <property type="molecule type" value="Genomic_DNA"/>
</dbReference>
<dbReference type="Gene3D" id="3.90.1140.10">
    <property type="entry name" value="Cyclic phosphodiesterase"/>
    <property type="match status" value="1"/>
</dbReference>
<dbReference type="Pfam" id="PF13563">
    <property type="entry name" value="2_5_RNA_ligase2"/>
    <property type="match status" value="1"/>
</dbReference>
<sequence length="173" mass="18019">MTRLAVVALPRWHDHAHGAAVEALRRRHDPLASYVPAHVTLVFPVAVDDESEVTGAAEATAGATAPIDLRFTAIVPFADPLSGDTYAFLEPEDGAAVSALHARLHAGSLARFRRPDIPYRPHVTVGRVAGGAPLPADALAGPCPCPATLDRLTVLRLADAAAVPIASHPLTGT</sequence>
<dbReference type="SUPFAM" id="SSF55144">
    <property type="entry name" value="LigT-like"/>
    <property type="match status" value="1"/>
</dbReference>
<protein>
    <submittedName>
        <fullName evidence="1">2'-5' RNA ligase superfamily protein</fullName>
    </submittedName>
</protein>
<keyword evidence="1" id="KW-0436">Ligase</keyword>
<dbReference type="RefSeq" id="WP_097277406.1">
    <property type="nucleotide sequence ID" value="NZ_OCNJ01000001.1"/>
</dbReference>
<dbReference type="InterPro" id="IPR050580">
    <property type="entry name" value="2H_phosphoesterase_YjcG-like"/>
</dbReference>
<dbReference type="GO" id="GO:0016874">
    <property type="term" value="F:ligase activity"/>
    <property type="evidence" value="ECO:0007669"/>
    <property type="project" value="UniProtKB-KW"/>
</dbReference>
<evidence type="ECO:0000313" key="2">
    <source>
        <dbReference type="Proteomes" id="UP000219621"/>
    </source>
</evidence>
<dbReference type="OrthoDB" id="7375622at2"/>
<dbReference type="InterPro" id="IPR009097">
    <property type="entry name" value="Cyclic_Pdiesterase"/>
</dbReference>
<proteinExistence type="predicted"/>
<dbReference type="Proteomes" id="UP000219621">
    <property type="component" value="Unassembled WGS sequence"/>
</dbReference>
<organism evidence="1 2">
    <name type="scientific">Caenispirillum bisanense</name>
    <dbReference type="NCBI Taxonomy" id="414052"/>
    <lineage>
        <taxon>Bacteria</taxon>
        <taxon>Pseudomonadati</taxon>
        <taxon>Pseudomonadota</taxon>
        <taxon>Alphaproteobacteria</taxon>
        <taxon>Rhodospirillales</taxon>
        <taxon>Novispirillaceae</taxon>
        <taxon>Caenispirillum</taxon>
    </lineage>
</organism>
<keyword evidence="2" id="KW-1185">Reference proteome</keyword>
<dbReference type="PANTHER" id="PTHR40037:SF1">
    <property type="entry name" value="PHOSPHOESTERASE SAOUHSC_00951-RELATED"/>
    <property type="match status" value="1"/>
</dbReference>
<dbReference type="PANTHER" id="PTHR40037">
    <property type="entry name" value="PHOSPHOESTERASE YJCG-RELATED"/>
    <property type="match status" value="1"/>
</dbReference>
<reference evidence="2" key="1">
    <citation type="submission" date="2017-09" db="EMBL/GenBank/DDBJ databases">
        <authorList>
            <person name="Varghese N."/>
            <person name="Submissions S."/>
        </authorList>
    </citation>
    <scope>NUCLEOTIDE SEQUENCE [LARGE SCALE GENOMIC DNA]</scope>
    <source>
        <strain evidence="2">USBA 140</strain>
    </source>
</reference>
<evidence type="ECO:0000313" key="1">
    <source>
        <dbReference type="EMBL" id="SOD90359.1"/>
    </source>
</evidence>
<accession>A0A286G5D8</accession>
<name>A0A286G5D8_9PROT</name>
<dbReference type="AlphaFoldDB" id="A0A286G5D8"/>